<dbReference type="EMBL" id="JBEDUW010000001">
    <property type="protein sequence ID" value="KAK9947979.1"/>
    <property type="molecule type" value="Genomic_DNA"/>
</dbReference>
<dbReference type="GO" id="GO:0003729">
    <property type="term" value="F:mRNA binding"/>
    <property type="evidence" value="ECO:0007669"/>
    <property type="project" value="InterPro"/>
</dbReference>
<evidence type="ECO:0000313" key="7">
    <source>
        <dbReference type="EMBL" id="KAK9947979.1"/>
    </source>
</evidence>
<dbReference type="InterPro" id="IPR045278">
    <property type="entry name" value="CRS1/CFM2/CFM3"/>
</dbReference>
<feature type="region of interest" description="Disordered" evidence="6">
    <location>
        <begin position="1"/>
        <end position="26"/>
    </location>
</feature>
<dbReference type="GO" id="GO:0000375">
    <property type="term" value="P:RNA splicing, via transesterification reactions"/>
    <property type="evidence" value="ECO:0007669"/>
    <property type="project" value="InterPro"/>
</dbReference>
<organism evidence="7 8">
    <name type="scientific">Rubus argutus</name>
    <name type="common">Southern blackberry</name>
    <dbReference type="NCBI Taxonomy" id="59490"/>
    <lineage>
        <taxon>Eukaryota</taxon>
        <taxon>Viridiplantae</taxon>
        <taxon>Streptophyta</taxon>
        <taxon>Embryophyta</taxon>
        <taxon>Tracheophyta</taxon>
        <taxon>Spermatophyta</taxon>
        <taxon>Magnoliopsida</taxon>
        <taxon>eudicotyledons</taxon>
        <taxon>Gunneridae</taxon>
        <taxon>Pentapetalae</taxon>
        <taxon>rosids</taxon>
        <taxon>fabids</taxon>
        <taxon>Rosales</taxon>
        <taxon>Rosaceae</taxon>
        <taxon>Rosoideae</taxon>
        <taxon>Rosoideae incertae sedis</taxon>
        <taxon>Rubus</taxon>
    </lineage>
</organism>
<evidence type="ECO:0000256" key="2">
    <source>
        <dbReference type="ARBA" id="ARBA00022737"/>
    </source>
</evidence>
<evidence type="ECO:0000256" key="5">
    <source>
        <dbReference type="ARBA" id="ARBA00023274"/>
    </source>
</evidence>
<keyword evidence="8" id="KW-1185">Reference proteome</keyword>
<keyword evidence="5" id="KW-0687">Ribonucleoprotein</keyword>
<evidence type="ECO:0000256" key="3">
    <source>
        <dbReference type="ARBA" id="ARBA00022946"/>
    </source>
</evidence>
<comment type="caution">
    <text evidence="7">The sequence shown here is derived from an EMBL/GenBank/DDBJ whole genome shotgun (WGS) entry which is preliminary data.</text>
</comment>
<keyword evidence="4" id="KW-0508">mRNA splicing</keyword>
<accession>A0AAW1YFV1</accession>
<dbReference type="AlphaFoldDB" id="A0AAW1YFV1"/>
<evidence type="ECO:0000313" key="8">
    <source>
        <dbReference type="Proteomes" id="UP001457282"/>
    </source>
</evidence>
<sequence>MLQDSEDNVTSDGTHNGGVKDVASTRRIFESQIPPKYLKDLSKKELMELSDLNHMLDELGPRFKDWIGREPLPVDADLLPPVVLDIKLV</sequence>
<reference evidence="7 8" key="1">
    <citation type="journal article" date="2023" name="G3 (Bethesda)">
        <title>A chromosome-length genome assembly and annotation of blackberry (Rubus argutus, cv. 'Hillquist').</title>
        <authorList>
            <person name="Bruna T."/>
            <person name="Aryal R."/>
            <person name="Dudchenko O."/>
            <person name="Sargent D.J."/>
            <person name="Mead D."/>
            <person name="Buti M."/>
            <person name="Cavallini A."/>
            <person name="Hytonen T."/>
            <person name="Andres J."/>
            <person name="Pham M."/>
            <person name="Weisz D."/>
            <person name="Mascagni F."/>
            <person name="Usai G."/>
            <person name="Natali L."/>
            <person name="Bassil N."/>
            <person name="Fernandez G.E."/>
            <person name="Lomsadze A."/>
            <person name="Armour M."/>
            <person name="Olukolu B."/>
            <person name="Poorten T."/>
            <person name="Britton C."/>
            <person name="Davik J."/>
            <person name="Ashrafi H."/>
            <person name="Aiden E.L."/>
            <person name="Borodovsky M."/>
            <person name="Worthington M."/>
        </authorList>
    </citation>
    <scope>NUCLEOTIDE SEQUENCE [LARGE SCALE GENOMIC DNA]</scope>
    <source>
        <strain evidence="7">PI 553951</strain>
    </source>
</reference>
<dbReference type="PANTHER" id="PTHR31846:SF7">
    <property type="entry name" value="CRS1 _ YHBY (CRM) DOMAIN-CONTAINING PROTEIN"/>
    <property type="match status" value="1"/>
</dbReference>
<evidence type="ECO:0000256" key="1">
    <source>
        <dbReference type="ARBA" id="ARBA00022664"/>
    </source>
</evidence>
<name>A0AAW1YFV1_RUBAR</name>
<keyword evidence="2" id="KW-0677">Repeat</keyword>
<evidence type="ECO:0000256" key="4">
    <source>
        <dbReference type="ARBA" id="ARBA00023187"/>
    </source>
</evidence>
<keyword evidence="1" id="KW-0507">mRNA processing</keyword>
<dbReference type="Proteomes" id="UP001457282">
    <property type="component" value="Unassembled WGS sequence"/>
</dbReference>
<keyword evidence="3" id="KW-0809">Transit peptide</keyword>
<evidence type="ECO:0000256" key="6">
    <source>
        <dbReference type="SAM" id="MobiDB-lite"/>
    </source>
</evidence>
<gene>
    <name evidence="7" type="ORF">M0R45_003571</name>
</gene>
<dbReference type="PANTHER" id="PTHR31846">
    <property type="entry name" value="CRS1 / YHBY (CRM) DOMAIN-CONTAINING PROTEIN"/>
    <property type="match status" value="1"/>
</dbReference>
<proteinExistence type="predicted"/>
<dbReference type="GO" id="GO:0006397">
    <property type="term" value="P:mRNA processing"/>
    <property type="evidence" value="ECO:0007669"/>
    <property type="project" value="UniProtKB-KW"/>
</dbReference>
<dbReference type="GO" id="GO:1990904">
    <property type="term" value="C:ribonucleoprotein complex"/>
    <property type="evidence" value="ECO:0007669"/>
    <property type="project" value="UniProtKB-KW"/>
</dbReference>
<protein>
    <submittedName>
        <fullName evidence="7">Uncharacterized protein</fullName>
    </submittedName>
</protein>